<evidence type="ECO:0000259" key="1">
    <source>
        <dbReference type="Pfam" id="PF10979"/>
    </source>
</evidence>
<evidence type="ECO:0000259" key="2">
    <source>
        <dbReference type="Pfam" id="PF23771"/>
    </source>
</evidence>
<dbReference type="RefSeq" id="WP_066194467.1">
    <property type="nucleotide sequence ID" value="NZ_JARSFA010000044.1"/>
</dbReference>
<dbReference type="EMBL" id="PISD01000061">
    <property type="protein sequence ID" value="PKG26659.1"/>
    <property type="molecule type" value="Genomic_DNA"/>
</dbReference>
<evidence type="ECO:0000313" key="4">
    <source>
        <dbReference type="Proteomes" id="UP000233343"/>
    </source>
</evidence>
<sequence length="239" mass="27876">MSNNNEVIIKKIKGLLAIANDNKNDEESQTAFLMAQKLMIKNDISISEIDTNIEHKDIQDGQITSYKKLYWWEHELANIMSKNFKVKSYINSKYLQNSIHKKRAIMFLGYESDVVLAKEMYLLAYEALTFYANEFVNSYYENHAYLRERRITENIKSSYMRGFLSGLKQKFVEQLIQMREEFGLMVLVPKEVEETYGSIVTGGSLTYKLPPIEEIAAYEKGFYDGNKIDYTKKTIDNVI</sequence>
<dbReference type="Pfam" id="PF10979">
    <property type="entry name" value="DUF2786"/>
    <property type="match status" value="1"/>
</dbReference>
<dbReference type="Pfam" id="PF23771">
    <property type="entry name" value="DUF7168"/>
    <property type="match status" value="1"/>
</dbReference>
<dbReference type="Proteomes" id="UP000233343">
    <property type="component" value="Unassembled WGS sequence"/>
</dbReference>
<dbReference type="InterPro" id="IPR024498">
    <property type="entry name" value="DUF2786"/>
</dbReference>
<reference evidence="3 4" key="1">
    <citation type="journal article" date="2010" name="Int. J. Syst. Evol. Microbiol.">
        <title>Bacillus horneckiae sp. nov., isolated from a spacecraft-assembly clean room.</title>
        <authorList>
            <person name="Vaishampayan P."/>
            <person name="Probst A."/>
            <person name="Krishnamurthi S."/>
            <person name="Ghosh S."/>
            <person name="Osman S."/>
            <person name="McDowall A."/>
            <person name="Ruckmani A."/>
            <person name="Mayilraj S."/>
            <person name="Venkateswaran K."/>
        </authorList>
    </citation>
    <scope>NUCLEOTIDE SEQUENCE [LARGE SCALE GENOMIC DNA]</scope>
    <source>
        <strain evidence="4">1PO1SC</strain>
    </source>
</reference>
<accession>A0A2N0ZAZ1</accession>
<feature type="domain" description="DUF2786" evidence="1">
    <location>
        <begin position="8"/>
        <end position="45"/>
    </location>
</feature>
<feature type="domain" description="DUF7168" evidence="2">
    <location>
        <begin position="60"/>
        <end position="198"/>
    </location>
</feature>
<dbReference type="AlphaFoldDB" id="A0A2N0ZAZ1"/>
<proteinExistence type="predicted"/>
<evidence type="ECO:0000313" key="3">
    <source>
        <dbReference type="EMBL" id="PKG26659.1"/>
    </source>
</evidence>
<protein>
    <submittedName>
        <fullName evidence="3">DUF2786 domain-containing protein</fullName>
    </submittedName>
</protein>
<gene>
    <name evidence="3" type="ORF">CWS20_22695</name>
</gene>
<comment type="caution">
    <text evidence="3">The sequence shown here is derived from an EMBL/GenBank/DDBJ whole genome shotgun (WGS) entry which is preliminary data.</text>
</comment>
<keyword evidence="4" id="KW-1185">Reference proteome</keyword>
<organism evidence="3 4">
    <name type="scientific">Cytobacillus horneckiae</name>
    <dbReference type="NCBI Taxonomy" id="549687"/>
    <lineage>
        <taxon>Bacteria</taxon>
        <taxon>Bacillati</taxon>
        <taxon>Bacillota</taxon>
        <taxon>Bacilli</taxon>
        <taxon>Bacillales</taxon>
        <taxon>Bacillaceae</taxon>
        <taxon>Cytobacillus</taxon>
    </lineage>
</organism>
<dbReference type="InterPro" id="IPR055592">
    <property type="entry name" value="DUF7168"/>
</dbReference>
<name>A0A2N0ZAZ1_9BACI</name>